<dbReference type="SUPFAM" id="SSF53649">
    <property type="entry name" value="Alkaline phosphatase-like"/>
    <property type="match status" value="1"/>
</dbReference>
<dbReference type="AlphaFoldDB" id="A0AAW4L5C9"/>
<evidence type="ECO:0000313" key="1">
    <source>
        <dbReference type="EMBL" id="MBT0663022.1"/>
    </source>
</evidence>
<comment type="caution">
    <text evidence="1">The sequence shown here is derived from an EMBL/GenBank/DDBJ whole genome shotgun (WGS) entry which is preliminary data.</text>
</comment>
<dbReference type="InterPro" id="IPR002591">
    <property type="entry name" value="Phosphodiest/P_Trfase"/>
</dbReference>
<gene>
    <name evidence="1" type="ORF">KI809_01810</name>
</gene>
<organism evidence="1 2">
    <name type="scientific">Geoanaerobacter pelophilus</name>
    <dbReference type="NCBI Taxonomy" id="60036"/>
    <lineage>
        <taxon>Bacteria</taxon>
        <taxon>Pseudomonadati</taxon>
        <taxon>Thermodesulfobacteriota</taxon>
        <taxon>Desulfuromonadia</taxon>
        <taxon>Geobacterales</taxon>
        <taxon>Geobacteraceae</taxon>
        <taxon>Geoanaerobacter</taxon>
    </lineage>
</organism>
<dbReference type="Pfam" id="PF01663">
    <property type="entry name" value="Phosphodiest"/>
    <property type="match status" value="2"/>
</dbReference>
<dbReference type="RefSeq" id="WP_214169799.1">
    <property type="nucleotide sequence ID" value="NZ_JAHCVJ010000001.1"/>
</dbReference>
<proteinExistence type="predicted"/>
<protein>
    <submittedName>
        <fullName evidence="1">Alkaline phosphatase family protein</fullName>
    </submittedName>
</protein>
<dbReference type="Proteomes" id="UP000811899">
    <property type="component" value="Unassembled WGS sequence"/>
</dbReference>
<name>A0AAW4L5C9_9BACT</name>
<dbReference type="EMBL" id="JAHCVJ010000001">
    <property type="protein sequence ID" value="MBT0663022.1"/>
    <property type="molecule type" value="Genomic_DNA"/>
</dbReference>
<accession>A0AAW4L5C9</accession>
<sequence length="577" mass="64350">MRGFIFIGVDGMDPVITEQMIGVGALPNFERLLTGGTYGRLSTINPPQSPVVWSSISTGTVPRDHGIFDFIHRDPSTYTPYLSLHHQKSGKYVNPVCGETFWERLAQEGVPSTLLKWPMGFPPRHFLGGKLLAGLGVPDVRGMLGTYSWYTTEKGSLAADSKGRIVEVVPINGRIVTDITGPFAVSFSGRKASTLPLFVEFDDRQATLKIGRKTFQLKPGDWSPWIFLSFDVGFFRTVQGVCRFLLQSTKPDFRLYLTPIQVDYASSEFPISTPDGYASELRDAIGSYATLGMSEDTNALNDGVLSDCEFIALSDSIMLERETMFMYELNRFAGGLLGCVFDTIDRIQHMFWRMRDTAHPLHDPELAVRYGDVIGRYYCWMDRILGTVRERHPNVQIIICSDHGFKSYNHSVHLNTWLEQNGYLVRKPDVPSTDCMAELYDWNCTEAYSVGFNSIYLNLKGRERHGCILPEASQRIANELKNALATLGNGKVSAVRTVHSSLCQTGPDLVIGYNAGFRASWQTAVGSISDDLVIEDNLKKWSGDHCCDADLVPGVFFASEKTSIPPNVLEIASKFYV</sequence>
<dbReference type="Gene3D" id="3.40.720.10">
    <property type="entry name" value="Alkaline Phosphatase, subunit A"/>
    <property type="match status" value="2"/>
</dbReference>
<keyword evidence="2" id="KW-1185">Reference proteome</keyword>
<evidence type="ECO:0000313" key="2">
    <source>
        <dbReference type="Proteomes" id="UP000811899"/>
    </source>
</evidence>
<reference evidence="1 2" key="1">
    <citation type="submission" date="2021-05" db="EMBL/GenBank/DDBJ databases">
        <title>The draft genome of Geobacter pelophilus DSM 12255.</title>
        <authorList>
            <person name="Xu Z."/>
            <person name="Masuda Y."/>
            <person name="Itoh H."/>
            <person name="Senoo K."/>
        </authorList>
    </citation>
    <scope>NUCLEOTIDE SEQUENCE [LARGE SCALE GENOMIC DNA]</scope>
    <source>
        <strain evidence="1 2">DSM 12255</strain>
    </source>
</reference>
<dbReference type="InterPro" id="IPR017850">
    <property type="entry name" value="Alkaline_phosphatase_core_sf"/>
</dbReference>